<proteinExistence type="predicted"/>
<dbReference type="PANTHER" id="PTHR30514">
    <property type="entry name" value="GLUCOKINASE"/>
    <property type="match status" value="1"/>
</dbReference>
<feature type="domain" description="HTH rpiR-type" evidence="4">
    <location>
        <begin position="1"/>
        <end position="77"/>
    </location>
</feature>
<dbReference type="RefSeq" id="WP_067540784.1">
    <property type="nucleotide sequence ID" value="NZ_AP025567.1"/>
</dbReference>
<dbReference type="GO" id="GO:0097367">
    <property type="term" value="F:carbohydrate derivative binding"/>
    <property type="evidence" value="ECO:0007669"/>
    <property type="project" value="InterPro"/>
</dbReference>
<dbReference type="GO" id="GO:0003700">
    <property type="term" value="F:DNA-binding transcription factor activity"/>
    <property type="evidence" value="ECO:0007669"/>
    <property type="project" value="InterPro"/>
</dbReference>
<dbReference type="PROSITE" id="PS51071">
    <property type="entry name" value="HTH_RPIR"/>
    <property type="match status" value="1"/>
</dbReference>
<dbReference type="InterPro" id="IPR036388">
    <property type="entry name" value="WH-like_DNA-bd_sf"/>
</dbReference>
<dbReference type="SUPFAM" id="SSF46689">
    <property type="entry name" value="Homeodomain-like"/>
    <property type="match status" value="1"/>
</dbReference>
<evidence type="ECO:0000256" key="2">
    <source>
        <dbReference type="ARBA" id="ARBA00023125"/>
    </source>
</evidence>
<dbReference type="Gene3D" id="1.10.10.10">
    <property type="entry name" value="Winged helix-like DNA-binding domain superfamily/Winged helix DNA-binding domain"/>
    <property type="match status" value="1"/>
</dbReference>
<dbReference type="InterPro" id="IPR047640">
    <property type="entry name" value="RpiR-like"/>
</dbReference>
<evidence type="ECO:0000313" key="6">
    <source>
        <dbReference type="Proteomes" id="UP000284841"/>
    </source>
</evidence>
<dbReference type="InterPro" id="IPR035472">
    <property type="entry name" value="RpiR-like_SIS"/>
</dbReference>
<dbReference type="CDD" id="cd05013">
    <property type="entry name" value="SIS_RpiR"/>
    <property type="match status" value="1"/>
</dbReference>
<dbReference type="EMBL" id="QRMS01000001">
    <property type="protein sequence ID" value="RHJ89842.1"/>
    <property type="molecule type" value="Genomic_DNA"/>
</dbReference>
<evidence type="ECO:0000256" key="3">
    <source>
        <dbReference type="ARBA" id="ARBA00023163"/>
    </source>
</evidence>
<dbReference type="SUPFAM" id="SSF53697">
    <property type="entry name" value="SIS domain"/>
    <property type="match status" value="1"/>
</dbReference>
<dbReference type="GeneID" id="83005511"/>
<accession>A0A415E7R0</accession>
<dbReference type="InterPro" id="IPR009057">
    <property type="entry name" value="Homeodomain-like_sf"/>
</dbReference>
<reference evidence="5 6" key="1">
    <citation type="submission" date="2018-08" db="EMBL/GenBank/DDBJ databases">
        <title>A genome reference for cultivated species of the human gut microbiota.</title>
        <authorList>
            <person name="Zou Y."/>
            <person name="Xue W."/>
            <person name="Luo G."/>
        </authorList>
    </citation>
    <scope>NUCLEOTIDE SEQUENCE [LARGE SCALE GENOMIC DNA]</scope>
    <source>
        <strain evidence="5 6">AM07-24</strain>
    </source>
</reference>
<gene>
    <name evidence="5" type="ORF">DW099_04570</name>
</gene>
<dbReference type="GO" id="GO:1901135">
    <property type="term" value="P:carbohydrate derivative metabolic process"/>
    <property type="evidence" value="ECO:0007669"/>
    <property type="project" value="InterPro"/>
</dbReference>
<keyword evidence="6" id="KW-1185">Reference proteome</keyword>
<dbReference type="InterPro" id="IPR000281">
    <property type="entry name" value="HTH_RpiR"/>
</dbReference>
<dbReference type="OrthoDB" id="63027at2"/>
<evidence type="ECO:0000313" key="5">
    <source>
        <dbReference type="EMBL" id="RHJ89842.1"/>
    </source>
</evidence>
<dbReference type="Gene3D" id="3.40.50.10490">
    <property type="entry name" value="Glucose-6-phosphate isomerase like protein, domain 1"/>
    <property type="match status" value="1"/>
</dbReference>
<sequence>MNALKEIQAVLPSLTKTQAKVATYILENPDSVCFLSLKKLAEEVGVTETTVLSFCKKTDFQSFVGIKKAISGYMQDRMSWNKKLETSSEQYDADEGMLNNLMENQRKLVDSTLENIDTGELFRFVDALSSVDHIYICGHEASLTIATNLHDKLRDSGARVNLIDVSNYSEVLNALTHFTKKDIFILITLPFYSAQTVAISDYLASAGGDLLAITDKMTSPIVKNASHVLLCNSDNMVFHNSIASLMAVSDIIASMYILQNKDAFRAYNDKVKLVEDFFKHATVPAYEHEYLYNEEKTSEELL</sequence>
<dbReference type="AlphaFoldDB" id="A0A415E7R0"/>
<evidence type="ECO:0000256" key="1">
    <source>
        <dbReference type="ARBA" id="ARBA00023015"/>
    </source>
</evidence>
<keyword evidence="2" id="KW-0238">DNA-binding</keyword>
<protein>
    <submittedName>
        <fullName evidence="5">MurR/RpiR family transcriptional regulator</fullName>
    </submittedName>
</protein>
<keyword evidence="1" id="KW-0805">Transcription regulation</keyword>
<evidence type="ECO:0000259" key="4">
    <source>
        <dbReference type="PROSITE" id="PS51071"/>
    </source>
</evidence>
<dbReference type="Pfam" id="PF01418">
    <property type="entry name" value="HTH_6"/>
    <property type="match status" value="1"/>
</dbReference>
<dbReference type="InterPro" id="IPR001347">
    <property type="entry name" value="SIS_dom"/>
</dbReference>
<organism evidence="5 6">
    <name type="scientific">Emergencia timonensis</name>
    <dbReference type="NCBI Taxonomy" id="1776384"/>
    <lineage>
        <taxon>Bacteria</taxon>
        <taxon>Bacillati</taxon>
        <taxon>Bacillota</taxon>
        <taxon>Clostridia</taxon>
        <taxon>Peptostreptococcales</taxon>
        <taxon>Anaerovoracaceae</taxon>
        <taxon>Emergencia</taxon>
    </lineage>
</organism>
<dbReference type="InterPro" id="IPR046348">
    <property type="entry name" value="SIS_dom_sf"/>
</dbReference>
<keyword evidence="3" id="KW-0804">Transcription</keyword>
<dbReference type="GO" id="GO:0003677">
    <property type="term" value="F:DNA binding"/>
    <property type="evidence" value="ECO:0007669"/>
    <property type="project" value="UniProtKB-KW"/>
</dbReference>
<dbReference type="Pfam" id="PF01380">
    <property type="entry name" value="SIS"/>
    <property type="match status" value="1"/>
</dbReference>
<dbReference type="STRING" id="1776384.GCA_900086585_03202"/>
<dbReference type="Proteomes" id="UP000284841">
    <property type="component" value="Unassembled WGS sequence"/>
</dbReference>
<name>A0A415E7R0_9FIRM</name>
<comment type="caution">
    <text evidence="5">The sequence shown here is derived from an EMBL/GenBank/DDBJ whole genome shotgun (WGS) entry which is preliminary data.</text>
</comment>
<dbReference type="PANTHER" id="PTHR30514:SF18">
    <property type="entry name" value="RPIR-FAMILY TRANSCRIPTIONAL REGULATOR"/>
    <property type="match status" value="1"/>
</dbReference>